<protein>
    <recommendedName>
        <fullName evidence="1">DUF5667 domain-containing protein</fullName>
    </recommendedName>
</protein>
<dbReference type="InterPro" id="IPR043725">
    <property type="entry name" value="DUF5667"/>
</dbReference>
<evidence type="ECO:0000313" key="2">
    <source>
        <dbReference type="EMBL" id="KKR38004.1"/>
    </source>
</evidence>
<dbReference type="AlphaFoldDB" id="A0A0G0QCA4"/>
<dbReference type="Pfam" id="PF18915">
    <property type="entry name" value="DUF5667"/>
    <property type="match status" value="1"/>
</dbReference>
<dbReference type="Proteomes" id="UP000034687">
    <property type="component" value="Unassembled WGS sequence"/>
</dbReference>
<organism evidence="2 3">
    <name type="scientific">Candidatus Woesebacteria bacterium GW2011_GWB1_40_101</name>
    <dbReference type="NCBI Taxonomy" id="1618575"/>
    <lineage>
        <taxon>Bacteria</taxon>
        <taxon>Candidatus Woeseibacteriota</taxon>
    </lineage>
</organism>
<dbReference type="EMBL" id="LBXW01000025">
    <property type="protein sequence ID" value="KKR38004.1"/>
    <property type="molecule type" value="Genomic_DNA"/>
</dbReference>
<comment type="caution">
    <text evidence="2">The sequence shown here is derived from an EMBL/GenBank/DDBJ whole genome shotgun (WGS) entry which is preliminary data.</text>
</comment>
<evidence type="ECO:0000259" key="1">
    <source>
        <dbReference type="Pfam" id="PF18915"/>
    </source>
</evidence>
<accession>A0A0G0QCA4</accession>
<name>A0A0G0QCA4_9BACT</name>
<evidence type="ECO:0000313" key="3">
    <source>
        <dbReference type="Proteomes" id="UP000034687"/>
    </source>
</evidence>
<gene>
    <name evidence="2" type="ORF">UT72_C0025G0003</name>
</gene>
<proteinExistence type="predicted"/>
<sequence>MKKTLVASLLVFELITPNLLIYPLKRFSEKIELTFAFTKAQKDKYLVRNFERRYNELTFIIENEKMGFLEEVAGRYNSYIGESLVGNTNPQIQRRAKEYLEVLRKLRDKYPSNSPYWLKIGEAVEVTRSLL</sequence>
<reference evidence="2 3" key="1">
    <citation type="journal article" date="2015" name="Nature">
        <title>rRNA introns, odd ribosomes, and small enigmatic genomes across a large radiation of phyla.</title>
        <authorList>
            <person name="Brown C.T."/>
            <person name="Hug L.A."/>
            <person name="Thomas B.C."/>
            <person name="Sharon I."/>
            <person name="Castelle C.J."/>
            <person name="Singh A."/>
            <person name="Wilkins M.J."/>
            <person name="Williams K.H."/>
            <person name="Banfield J.F."/>
        </authorList>
    </citation>
    <scope>NUCLEOTIDE SEQUENCE [LARGE SCALE GENOMIC DNA]</scope>
</reference>
<feature type="domain" description="DUF5667" evidence="1">
    <location>
        <begin position="15"/>
        <end position="111"/>
    </location>
</feature>